<dbReference type="GeneID" id="112277389"/>
<evidence type="ECO:0000256" key="1">
    <source>
        <dbReference type="SAM" id="MobiDB-lite"/>
    </source>
</evidence>
<dbReference type="PANTHER" id="PTHR21726:SF61">
    <property type="entry name" value="DNAA INITIATOR-ASSOCIATING PROTEIN"/>
    <property type="match status" value="1"/>
</dbReference>
<dbReference type="OrthoDB" id="765769at2759"/>
<feature type="compositionally biased region" description="Low complexity" evidence="1">
    <location>
        <begin position="491"/>
        <end position="524"/>
    </location>
</feature>
<dbReference type="EMBL" id="ABEU02000025">
    <property type="protein sequence ID" value="PNR27335.1"/>
    <property type="molecule type" value="Genomic_DNA"/>
</dbReference>
<feature type="region of interest" description="Disordered" evidence="1">
    <location>
        <begin position="124"/>
        <end position="151"/>
    </location>
</feature>
<dbReference type="InterPro" id="IPR025486">
    <property type="entry name" value="DUF4378"/>
</dbReference>
<feature type="domain" description="DUF3741" evidence="3">
    <location>
        <begin position="105"/>
        <end position="128"/>
    </location>
</feature>
<feature type="region of interest" description="Disordered" evidence="1">
    <location>
        <begin position="84"/>
        <end position="110"/>
    </location>
</feature>
<dbReference type="EnsemblPlants" id="Pp3c25_2350V3.1">
    <property type="protein sequence ID" value="Pp3c25_2350V3.1"/>
    <property type="gene ID" value="Pp3c25_2350"/>
</dbReference>
<name>A0A2K1IDH8_PHYPA</name>
<protein>
    <recommendedName>
        <fullName evidence="7">DUF4378 domain-containing protein</fullName>
    </recommendedName>
</protein>
<reference evidence="4 6" key="2">
    <citation type="journal article" date="2018" name="Plant J.">
        <title>The Physcomitrella patens chromosome-scale assembly reveals moss genome structure and evolution.</title>
        <authorList>
            <person name="Lang D."/>
            <person name="Ullrich K.K."/>
            <person name="Murat F."/>
            <person name="Fuchs J."/>
            <person name="Jenkins J."/>
            <person name="Haas F.B."/>
            <person name="Piednoel M."/>
            <person name="Gundlach H."/>
            <person name="Van Bel M."/>
            <person name="Meyberg R."/>
            <person name="Vives C."/>
            <person name="Morata J."/>
            <person name="Symeonidi A."/>
            <person name="Hiss M."/>
            <person name="Muchero W."/>
            <person name="Kamisugi Y."/>
            <person name="Saleh O."/>
            <person name="Blanc G."/>
            <person name="Decker E.L."/>
            <person name="van Gessel N."/>
            <person name="Grimwood J."/>
            <person name="Hayes R.D."/>
            <person name="Graham S.W."/>
            <person name="Gunter L.E."/>
            <person name="McDaniel S.F."/>
            <person name="Hoernstein S.N.W."/>
            <person name="Larsson A."/>
            <person name="Li F.W."/>
            <person name="Perroud P.F."/>
            <person name="Phillips J."/>
            <person name="Ranjan P."/>
            <person name="Rokshar D.S."/>
            <person name="Rothfels C.J."/>
            <person name="Schneider L."/>
            <person name="Shu S."/>
            <person name="Stevenson D.W."/>
            <person name="Thummler F."/>
            <person name="Tillich M."/>
            <person name="Villarreal Aguilar J.C."/>
            <person name="Widiez T."/>
            <person name="Wong G.K."/>
            <person name="Wymore A."/>
            <person name="Zhang Y."/>
            <person name="Zimmer A.D."/>
            <person name="Quatrano R.S."/>
            <person name="Mayer K.F.X."/>
            <person name="Goodstein D."/>
            <person name="Casacuberta J.M."/>
            <person name="Vandepoele K."/>
            <person name="Reski R."/>
            <person name="Cuming A.C."/>
            <person name="Tuskan G.A."/>
            <person name="Maumus F."/>
            <person name="Salse J."/>
            <person name="Schmutz J."/>
            <person name="Rensing S.A."/>
        </authorList>
    </citation>
    <scope>NUCLEOTIDE SEQUENCE [LARGE SCALE GENOMIC DNA]</scope>
    <source>
        <strain evidence="5 6">cv. Gransden 2004</strain>
    </source>
</reference>
<dbReference type="Pfam" id="PF14309">
    <property type="entry name" value="DUF4378"/>
    <property type="match status" value="1"/>
</dbReference>
<feature type="region of interest" description="Disordered" evidence="1">
    <location>
        <begin position="490"/>
        <end position="571"/>
    </location>
</feature>
<dbReference type="PANTHER" id="PTHR21726">
    <property type="entry name" value="PHOSPHATIDYLINOSITOL N-ACETYLGLUCOSAMINYLTRANSFERASE SUBUNIT P DOWN SYNDROME CRITICAL REGION PROTEIN 5 -RELATED"/>
    <property type="match status" value="1"/>
</dbReference>
<dbReference type="KEGG" id="ppp:112277389"/>
<feature type="region of interest" description="Disordered" evidence="1">
    <location>
        <begin position="245"/>
        <end position="279"/>
    </location>
</feature>
<dbReference type="Pfam" id="PF14383">
    <property type="entry name" value="VARLMGL"/>
    <property type="match status" value="1"/>
</dbReference>
<evidence type="ECO:0000313" key="5">
    <source>
        <dbReference type="EnsemblPlants" id="Pp3c25_2350V3.1"/>
    </source>
</evidence>
<sequence length="1188" mass="130680">MGEPRAPMTCHNLGSPTRYGGNSCVSALLQFFDWKLAKRLPSIRRLPSSKLEKGIGRSRSFRNDCGSWAKSAMTCNVENRGDAAAVESAGSGRDPRGNTTDGEIEDESKRGPTVIARLMGLESLPDAGAHQPRHRRSHSYTGGDSSCAGNVDSDRTIASHYGTPLVALEDLLKRDSNATTLRERMVGSARIDQKKYDNRFTKSKSSTALTALVRERREESCGTPGYIDIPEVQNRFLNTVAERSALKDRKHPHESSSRLPASPQYHRTSPLRPSKLHTPRQCPAMINLEDDGKIIPELSLPSSSRSLSILQAAGWPLAGRQRFLSIDSGENENTYFRSDQSSLHEGESNFRSASQPASKLLRERRKDESTWSGREGSESANEQVESDLRGSIALVRNSQRKNPRSGEGSIVKRAAALEIRLLQSLPSVGDRGNSRKSVSYDNISYHEDFISKNKISQRTSAHKAAQRKSLARACLSKTIVNDILLESIQGSNEGSPRRSSSASEGSSSSSSSSSSSLAPQISNLTADAEQTSSVRAIRTPKTRKAGRSDSSKLTSSKGSARPKNSVCCIRSPKMSFKKDEELAEKKSDRSVMAPYCYGQPSLDGYRAPKVKKDRETNFAQREFADGNLIPNSLSAGTNNSLDKLNSQTPEKARAIGNKQTTINTLAEIHGMIKTPIGSAPSIEVVAPSAIAPYDRLKMGNSKEMATSRSAAKSEGLNDESDASPRNFNKRSQDTRDPKHGIVLRATDVFSPPRASIDVFSSPRSSIDCNEPHYSAIHPPTIASSEVELQELEFAAGLGDLRWEDDTSEQRDEARLLTGGYCERITCSGPSISTESDKDDEIYRDEAWSSCASYNPVGCDSPKTFEIVETDTEPDFHEHKAAAAAFANRKTLEGCAESVDEAEQPSPVSILNSPFHDEACTTPESSHADSMRRFNTEVWDDDGFTGSSQRSIGADSEITSSLSAIESSSLSDKIQQALLDISMFQSLETFTFEYKERITPAGPKDEREFVREVLSAAHFLSTPGSSPNWFNRDLAIDPSLFDKLESGDIDHADNSLGTLCQNVGDVNIFHTAGGLWRSDRKLLFDCVNEAFALTLWHLRAGSERWLQQLLTYSPRPKEHILVERIYKQIEEWRKLTTPSIDLLIKRDLSTHPGYWKDMGAEVAEVGLSIDNILWNTILEELVVDIVSTC</sequence>
<gene>
    <name evidence="5" type="primary">LOC112277389</name>
    <name evidence="4" type="ORF">PHYPA_029487</name>
</gene>
<feature type="compositionally biased region" description="Basic and acidic residues" evidence="1">
    <location>
        <begin position="730"/>
        <end position="739"/>
    </location>
</feature>
<accession>A0A2K1IDH8</accession>
<dbReference type="InterPro" id="IPR032795">
    <property type="entry name" value="DUF3741-assoc"/>
</dbReference>
<evidence type="ECO:0000259" key="2">
    <source>
        <dbReference type="Pfam" id="PF14309"/>
    </source>
</evidence>
<dbReference type="Gramene" id="Pp3c25_2350V3.1">
    <property type="protein sequence ID" value="Pp3c25_2350V3.1"/>
    <property type="gene ID" value="Pp3c25_2350"/>
</dbReference>
<dbReference type="RefSeq" id="XP_024365376.1">
    <property type="nucleotide sequence ID" value="XM_024509608.2"/>
</dbReference>
<reference evidence="5" key="3">
    <citation type="submission" date="2020-12" db="UniProtKB">
        <authorList>
            <consortium name="EnsemblPlants"/>
        </authorList>
    </citation>
    <scope>IDENTIFICATION</scope>
</reference>
<evidence type="ECO:0000313" key="4">
    <source>
        <dbReference type="EMBL" id="PNR27335.1"/>
    </source>
</evidence>
<reference evidence="4 6" key="1">
    <citation type="journal article" date="2008" name="Science">
        <title>The Physcomitrella genome reveals evolutionary insights into the conquest of land by plants.</title>
        <authorList>
            <person name="Rensing S."/>
            <person name="Lang D."/>
            <person name="Zimmer A."/>
            <person name="Terry A."/>
            <person name="Salamov A."/>
            <person name="Shapiro H."/>
            <person name="Nishiyama T."/>
            <person name="Perroud P.-F."/>
            <person name="Lindquist E."/>
            <person name="Kamisugi Y."/>
            <person name="Tanahashi T."/>
            <person name="Sakakibara K."/>
            <person name="Fujita T."/>
            <person name="Oishi K."/>
            <person name="Shin-I T."/>
            <person name="Kuroki Y."/>
            <person name="Toyoda A."/>
            <person name="Suzuki Y."/>
            <person name="Hashimoto A."/>
            <person name="Yamaguchi K."/>
            <person name="Sugano A."/>
            <person name="Kohara Y."/>
            <person name="Fujiyama A."/>
            <person name="Anterola A."/>
            <person name="Aoki S."/>
            <person name="Ashton N."/>
            <person name="Barbazuk W.B."/>
            <person name="Barker E."/>
            <person name="Bennetzen J."/>
            <person name="Bezanilla M."/>
            <person name="Blankenship R."/>
            <person name="Cho S.H."/>
            <person name="Dutcher S."/>
            <person name="Estelle M."/>
            <person name="Fawcett J.A."/>
            <person name="Gundlach H."/>
            <person name="Hanada K."/>
            <person name="Heyl A."/>
            <person name="Hicks K.A."/>
            <person name="Hugh J."/>
            <person name="Lohr M."/>
            <person name="Mayer K."/>
            <person name="Melkozernov A."/>
            <person name="Murata T."/>
            <person name="Nelson D."/>
            <person name="Pils B."/>
            <person name="Prigge M."/>
            <person name="Reiss B."/>
            <person name="Renner T."/>
            <person name="Rombauts S."/>
            <person name="Rushton P."/>
            <person name="Sanderfoot A."/>
            <person name="Schween G."/>
            <person name="Shiu S.-H."/>
            <person name="Stueber K."/>
            <person name="Theodoulou F.L."/>
            <person name="Tu H."/>
            <person name="Van de Peer Y."/>
            <person name="Verrier P.J."/>
            <person name="Waters E."/>
            <person name="Wood A."/>
            <person name="Yang L."/>
            <person name="Cove D."/>
            <person name="Cuming A."/>
            <person name="Hasebe M."/>
            <person name="Lucas S."/>
            <person name="Mishler D.B."/>
            <person name="Reski R."/>
            <person name="Grigoriev I."/>
            <person name="Quatrano R.S."/>
            <person name="Boore J.L."/>
        </authorList>
    </citation>
    <scope>NUCLEOTIDE SEQUENCE [LARGE SCALE GENOMIC DNA]</scope>
    <source>
        <strain evidence="5 6">cv. Gransden 2004</strain>
    </source>
</reference>
<evidence type="ECO:0000259" key="3">
    <source>
        <dbReference type="Pfam" id="PF14383"/>
    </source>
</evidence>
<dbReference type="STRING" id="3218.A0A2K1IDH8"/>
<feature type="domain" description="DUF4378" evidence="2">
    <location>
        <begin position="1006"/>
        <end position="1179"/>
    </location>
</feature>
<dbReference type="PaxDb" id="3218-PP1S233_55V6.1"/>
<evidence type="ECO:0008006" key="7">
    <source>
        <dbReference type="Google" id="ProtNLM"/>
    </source>
</evidence>
<feature type="compositionally biased region" description="Basic and acidic residues" evidence="1">
    <location>
        <begin position="245"/>
        <end position="256"/>
    </location>
</feature>
<feature type="region of interest" description="Disordered" evidence="1">
    <location>
        <begin position="701"/>
        <end position="739"/>
    </location>
</feature>
<evidence type="ECO:0000313" key="6">
    <source>
        <dbReference type="Proteomes" id="UP000006727"/>
    </source>
</evidence>
<keyword evidence="6" id="KW-1185">Reference proteome</keyword>
<organism evidence="4">
    <name type="scientific">Physcomitrium patens</name>
    <name type="common">Spreading-leaved earth moss</name>
    <name type="synonym">Physcomitrella patens</name>
    <dbReference type="NCBI Taxonomy" id="3218"/>
    <lineage>
        <taxon>Eukaryota</taxon>
        <taxon>Viridiplantae</taxon>
        <taxon>Streptophyta</taxon>
        <taxon>Embryophyta</taxon>
        <taxon>Bryophyta</taxon>
        <taxon>Bryophytina</taxon>
        <taxon>Bryopsida</taxon>
        <taxon>Funariidae</taxon>
        <taxon>Funariales</taxon>
        <taxon>Funariaceae</taxon>
        <taxon>Physcomitrium</taxon>
    </lineage>
</organism>
<dbReference type="Proteomes" id="UP000006727">
    <property type="component" value="Chromosome 25"/>
</dbReference>
<feature type="region of interest" description="Disordered" evidence="1">
    <location>
        <begin position="335"/>
        <end position="409"/>
    </location>
</feature>
<dbReference type="AlphaFoldDB" id="A0A2K1IDH8"/>
<feature type="compositionally biased region" description="Basic and acidic residues" evidence="1">
    <location>
        <begin position="360"/>
        <end position="369"/>
    </location>
</feature>
<feature type="compositionally biased region" description="Polar residues" evidence="1">
    <location>
        <begin position="139"/>
        <end position="148"/>
    </location>
</feature>
<proteinExistence type="predicted"/>